<dbReference type="Gene3D" id="1.10.10.10">
    <property type="entry name" value="Winged helix-like DNA-binding domain superfamily/Winged helix DNA-binding domain"/>
    <property type="match status" value="1"/>
</dbReference>
<gene>
    <name evidence="2" type="ORF">SAMN04489726_1199</name>
</gene>
<keyword evidence="2" id="KW-0238">DNA-binding</keyword>
<dbReference type="InterPro" id="IPR036390">
    <property type="entry name" value="WH_DNA-bd_sf"/>
</dbReference>
<evidence type="ECO:0000259" key="1">
    <source>
        <dbReference type="Pfam" id="PF13463"/>
    </source>
</evidence>
<dbReference type="GO" id="GO:0003700">
    <property type="term" value="F:DNA-binding transcription factor activity"/>
    <property type="evidence" value="ECO:0007669"/>
    <property type="project" value="InterPro"/>
</dbReference>
<dbReference type="Pfam" id="PF13463">
    <property type="entry name" value="HTH_27"/>
    <property type="match status" value="1"/>
</dbReference>
<dbReference type="STRING" id="211114.SAMN04489726_1199"/>
<dbReference type="Proteomes" id="UP000183376">
    <property type="component" value="Chromosome I"/>
</dbReference>
<organism evidence="2 3">
    <name type="scientific">Allokutzneria albata</name>
    <name type="common">Kibdelosporangium albatum</name>
    <dbReference type="NCBI Taxonomy" id="211114"/>
    <lineage>
        <taxon>Bacteria</taxon>
        <taxon>Bacillati</taxon>
        <taxon>Actinomycetota</taxon>
        <taxon>Actinomycetes</taxon>
        <taxon>Pseudonocardiales</taxon>
        <taxon>Pseudonocardiaceae</taxon>
        <taxon>Allokutzneria</taxon>
    </lineage>
</organism>
<dbReference type="SUPFAM" id="SSF46785">
    <property type="entry name" value="Winged helix' DNA-binding domain"/>
    <property type="match status" value="1"/>
</dbReference>
<reference evidence="2 3" key="1">
    <citation type="submission" date="2016-10" db="EMBL/GenBank/DDBJ databases">
        <authorList>
            <person name="de Groot N.N."/>
        </authorList>
    </citation>
    <scope>NUCLEOTIDE SEQUENCE [LARGE SCALE GENOMIC DNA]</scope>
    <source>
        <strain evidence="2 3">DSM 44149</strain>
    </source>
</reference>
<proteinExistence type="predicted"/>
<dbReference type="EMBL" id="LT629701">
    <property type="protein sequence ID" value="SDM35187.1"/>
    <property type="molecule type" value="Genomic_DNA"/>
</dbReference>
<sequence length="146" mass="15894">MYHGGVDGLALFRLGRTLTKLGEQAIPPSLFHRLPASVRLVLADVMDNPDSSVSEITRRTGFPQSHVSAAVARLRDEGVLVTDHDPKDRRRTLVRPHADVPARAAQRASVPIDDTVAAALGTDDPRVLTEVLQALETLARRFPPHA</sequence>
<dbReference type="GO" id="GO:0003677">
    <property type="term" value="F:DNA binding"/>
    <property type="evidence" value="ECO:0007669"/>
    <property type="project" value="UniProtKB-KW"/>
</dbReference>
<name>A0A1G9SIR1_ALLAB</name>
<dbReference type="InterPro" id="IPR000835">
    <property type="entry name" value="HTH_MarR-typ"/>
</dbReference>
<feature type="domain" description="HTH marR-type" evidence="1">
    <location>
        <begin position="39"/>
        <end position="96"/>
    </location>
</feature>
<protein>
    <submittedName>
        <fullName evidence="2">DNA-binding transcriptional regulator, MarR family</fullName>
    </submittedName>
</protein>
<accession>A0A1G9SIR1</accession>
<dbReference type="eggNOG" id="COG1846">
    <property type="taxonomic scope" value="Bacteria"/>
</dbReference>
<dbReference type="InterPro" id="IPR036388">
    <property type="entry name" value="WH-like_DNA-bd_sf"/>
</dbReference>
<evidence type="ECO:0000313" key="3">
    <source>
        <dbReference type="Proteomes" id="UP000183376"/>
    </source>
</evidence>
<dbReference type="AlphaFoldDB" id="A0A1G9SIR1"/>
<evidence type="ECO:0000313" key="2">
    <source>
        <dbReference type="EMBL" id="SDM35187.1"/>
    </source>
</evidence>
<keyword evidence="3" id="KW-1185">Reference proteome</keyword>